<dbReference type="AlphaFoldDB" id="A0A834LLW0"/>
<evidence type="ECO:0000313" key="1">
    <source>
        <dbReference type="EMBL" id="KAF7144337.1"/>
    </source>
</evidence>
<gene>
    <name evidence="1" type="ORF">RHSIM_Rhsim05G0215200</name>
</gene>
<sequence length="263" mass="30497">MWKLKIAEGEGPWLTTTNNHVGRQHWEFDHEAGTPQERDQVERYREEFTKNRFQIKQSADLLMRMQVRNLSLLHLPLISQAIKVKETEDITEEAVTTTLRRAISFYSTIQAHDGHWPAESAGPLFFLPPLVIALYVTGAVNEILSPEHQMEIIRYICNHQVLCLIACYVEDPNSEAYKRHLARIPDYFWLAEDGMKMQSRNGGFPAWEPQRAFSWYVECTASAIQGLVLFRKLHPGHRTKEIDSCITRAIKYIEETQNPDGSW</sequence>
<dbReference type="OrthoDB" id="21502at2759"/>
<dbReference type="InterPro" id="IPR008930">
    <property type="entry name" value="Terpenoid_cyclase/PrenylTrfase"/>
</dbReference>
<dbReference type="Proteomes" id="UP000626092">
    <property type="component" value="Unassembled WGS sequence"/>
</dbReference>
<keyword evidence="2" id="KW-1185">Reference proteome</keyword>
<comment type="caution">
    <text evidence="1">The sequence shown here is derived from an EMBL/GenBank/DDBJ whole genome shotgun (WGS) entry which is preliminary data.</text>
</comment>
<dbReference type="PANTHER" id="PTHR11764">
    <property type="entry name" value="TERPENE CYCLASE/MUTASE FAMILY MEMBER"/>
    <property type="match status" value="1"/>
</dbReference>
<dbReference type="GO" id="GO:0016104">
    <property type="term" value="P:triterpenoid biosynthetic process"/>
    <property type="evidence" value="ECO:0007669"/>
    <property type="project" value="InterPro"/>
</dbReference>
<name>A0A834LLW0_RHOSS</name>
<proteinExistence type="predicted"/>
<organism evidence="1 2">
    <name type="scientific">Rhododendron simsii</name>
    <name type="common">Sims's rhododendron</name>
    <dbReference type="NCBI Taxonomy" id="118357"/>
    <lineage>
        <taxon>Eukaryota</taxon>
        <taxon>Viridiplantae</taxon>
        <taxon>Streptophyta</taxon>
        <taxon>Embryophyta</taxon>
        <taxon>Tracheophyta</taxon>
        <taxon>Spermatophyta</taxon>
        <taxon>Magnoliopsida</taxon>
        <taxon>eudicotyledons</taxon>
        <taxon>Gunneridae</taxon>
        <taxon>Pentapetalae</taxon>
        <taxon>asterids</taxon>
        <taxon>Ericales</taxon>
        <taxon>Ericaceae</taxon>
        <taxon>Ericoideae</taxon>
        <taxon>Rhodoreae</taxon>
        <taxon>Rhododendron</taxon>
    </lineage>
</organism>
<dbReference type="PANTHER" id="PTHR11764:SF19">
    <property type="entry name" value="TERPENE CYCLASE_MUTASE FAMILY MEMBER"/>
    <property type="match status" value="1"/>
</dbReference>
<dbReference type="GO" id="GO:0005811">
    <property type="term" value="C:lipid droplet"/>
    <property type="evidence" value="ECO:0007669"/>
    <property type="project" value="InterPro"/>
</dbReference>
<evidence type="ECO:0000313" key="2">
    <source>
        <dbReference type="Proteomes" id="UP000626092"/>
    </source>
</evidence>
<dbReference type="GO" id="GO:0016866">
    <property type="term" value="F:intramolecular transferase activity"/>
    <property type="evidence" value="ECO:0007669"/>
    <property type="project" value="InterPro"/>
</dbReference>
<protein>
    <recommendedName>
        <fullName evidence="3">Beta-amyrin synthase</fullName>
    </recommendedName>
</protein>
<dbReference type="InterPro" id="IPR018333">
    <property type="entry name" value="Squalene_cyclase"/>
</dbReference>
<dbReference type="Gene3D" id="1.50.10.20">
    <property type="match status" value="2"/>
</dbReference>
<reference evidence="1" key="1">
    <citation type="submission" date="2019-11" db="EMBL/GenBank/DDBJ databases">
        <authorList>
            <person name="Liu Y."/>
            <person name="Hou J."/>
            <person name="Li T.-Q."/>
            <person name="Guan C.-H."/>
            <person name="Wu X."/>
            <person name="Wu H.-Z."/>
            <person name="Ling F."/>
            <person name="Zhang R."/>
            <person name="Shi X.-G."/>
            <person name="Ren J.-P."/>
            <person name="Chen E.-F."/>
            <person name="Sun J.-M."/>
        </authorList>
    </citation>
    <scope>NUCLEOTIDE SEQUENCE</scope>
    <source>
        <strain evidence="1">Adult_tree_wgs_1</strain>
        <tissue evidence="1">Leaves</tissue>
    </source>
</reference>
<accession>A0A834LLW0</accession>
<evidence type="ECO:0008006" key="3">
    <source>
        <dbReference type="Google" id="ProtNLM"/>
    </source>
</evidence>
<dbReference type="EMBL" id="WJXA01000005">
    <property type="protein sequence ID" value="KAF7144337.1"/>
    <property type="molecule type" value="Genomic_DNA"/>
</dbReference>
<dbReference type="SUPFAM" id="SSF48239">
    <property type="entry name" value="Terpenoid cyclases/Protein prenyltransferases"/>
    <property type="match status" value="1"/>
</dbReference>